<proteinExistence type="predicted"/>
<gene>
    <name evidence="1" type="ORF">DPMN_116964</name>
</gene>
<name>A0A9D4KQT2_DREPO</name>
<evidence type="ECO:0000313" key="2">
    <source>
        <dbReference type="Proteomes" id="UP000828390"/>
    </source>
</evidence>
<accession>A0A9D4KQT2</accession>
<comment type="caution">
    <text evidence="1">The sequence shown here is derived from an EMBL/GenBank/DDBJ whole genome shotgun (WGS) entry which is preliminary data.</text>
</comment>
<dbReference type="EMBL" id="JAIWYP010000004">
    <property type="protein sequence ID" value="KAH3843446.1"/>
    <property type="molecule type" value="Genomic_DNA"/>
</dbReference>
<reference evidence="1" key="2">
    <citation type="submission" date="2020-11" db="EMBL/GenBank/DDBJ databases">
        <authorList>
            <person name="McCartney M.A."/>
            <person name="Auch B."/>
            <person name="Kono T."/>
            <person name="Mallez S."/>
            <person name="Becker A."/>
            <person name="Gohl D.M."/>
            <person name="Silverstein K.A.T."/>
            <person name="Koren S."/>
            <person name="Bechman K.B."/>
            <person name="Herman A."/>
            <person name="Abrahante J.E."/>
            <person name="Garbe J."/>
        </authorList>
    </citation>
    <scope>NUCLEOTIDE SEQUENCE</scope>
    <source>
        <strain evidence="1">Duluth1</strain>
        <tissue evidence="1">Whole animal</tissue>
    </source>
</reference>
<dbReference type="Proteomes" id="UP000828390">
    <property type="component" value="Unassembled WGS sequence"/>
</dbReference>
<organism evidence="1 2">
    <name type="scientific">Dreissena polymorpha</name>
    <name type="common">Zebra mussel</name>
    <name type="synonym">Mytilus polymorpha</name>
    <dbReference type="NCBI Taxonomy" id="45954"/>
    <lineage>
        <taxon>Eukaryota</taxon>
        <taxon>Metazoa</taxon>
        <taxon>Spiralia</taxon>
        <taxon>Lophotrochozoa</taxon>
        <taxon>Mollusca</taxon>
        <taxon>Bivalvia</taxon>
        <taxon>Autobranchia</taxon>
        <taxon>Heteroconchia</taxon>
        <taxon>Euheterodonta</taxon>
        <taxon>Imparidentia</taxon>
        <taxon>Neoheterodontei</taxon>
        <taxon>Myida</taxon>
        <taxon>Dreissenoidea</taxon>
        <taxon>Dreissenidae</taxon>
        <taxon>Dreissena</taxon>
    </lineage>
</organism>
<keyword evidence="2" id="KW-1185">Reference proteome</keyword>
<reference evidence="1" key="1">
    <citation type="journal article" date="2019" name="bioRxiv">
        <title>The Genome of the Zebra Mussel, Dreissena polymorpha: A Resource for Invasive Species Research.</title>
        <authorList>
            <person name="McCartney M.A."/>
            <person name="Auch B."/>
            <person name="Kono T."/>
            <person name="Mallez S."/>
            <person name="Zhang Y."/>
            <person name="Obille A."/>
            <person name="Becker A."/>
            <person name="Abrahante J.E."/>
            <person name="Garbe J."/>
            <person name="Badalamenti J.P."/>
            <person name="Herman A."/>
            <person name="Mangelson H."/>
            <person name="Liachko I."/>
            <person name="Sullivan S."/>
            <person name="Sone E.D."/>
            <person name="Koren S."/>
            <person name="Silverstein K.A.T."/>
            <person name="Beckman K.B."/>
            <person name="Gohl D.M."/>
        </authorList>
    </citation>
    <scope>NUCLEOTIDE SEQUENCE</scope>
    <source>
        <strain evidence="1">Duluth1</strain>
        <tissue evidence="1">Whole animal</tissue>
    </source>
</reference>
<sequence length="55" mass="5983">METLALCAKVAVCCRSSRLPLRLPCIEVSAAQILRLVPSCYGQDCSNRSVAKMQV</sequence>
<evidence type="ECO:0000313" key="1">
    <source>
        <dbReference type="EMBL" id="KAH3843446.1"/>
    </source>
</evidence>
<protein>
    <submittedName>
        <fullName evidence="1">Uncharacterized protein</fullName>
    </submittedName>
</protein>
<dbReference type="AlphaFoldDB" id="A0A9D4KQT2"/>